<dbReference type="PROSITE" id="PS01013">
    <property type="entry name" value="OSBP"/>
    <property type="match status" value="1"/>
</dbReference>
<dbReference type="FunFam" id="1.10.287.2720:FF:000001">
    <property type="entry name" value="Oxysterol-binding OBPalpha"/>
    <property type="match status" value="1"/>
</dbReference>
<dbReference type="PANTHER" id="PTHR10972:SF102">
    <property type="entry name" value="OXYSTEROL-BINDING PROTEIN"/>
    <property type="match status" value="1"/>
</dbReference>
<dbReference type="OrthoDB" id="14833at2759"/>
<evidence type="ECO:0000256" key="2">
    <source>
        <dbReference type="RuleBase" id="RU003844"/>
    </source>
</evidence>
<dbReference type="EMBL" id="QKWP01001250">
    <property type="protein sequence ID" value="RIB10454.1"/>
    <property type="molecule type" value="Genomic_DNA"/>
</dbReference>
<dbReference type="PANTHER" id="PTHR10972">
    <property type="entry name" value="OXYSTEROL-BINDING PROTEIN-RELATED"/>
    <property type="match status" value="1"/>
</dbReference>
<dbReference type="GO" id="GO:0016020">
    <property type="term" value="C:membrane"/>
    <property type="evidence" value="ECO:0007669"/>
    <property type="project" value="TreeGrafter"/>
</dbReference>
<evidence type="ECO:0008006" key="5">
    <source>
        <dbReference type="Google" id="ProtNLM"/>
    </source>
</evidence>
<evidence type="ECO:0000256" key="1">
    <source>
        <dbReference type="ARBA" id="ARBA00008842"/>
    </source>
</evidence>
<evidence type="ECO:0000313" key="3">
    <source>
        <dbReference type="EMBL" id="RIB10454.1"/>
    </source>
</evidence>
<dbReference type="GO" id="GO:0005829">
    <property type="term" value="C:cytosol"/>
    <property type="evidence" value="ECO:0007669"/>
    <property type="project" value="TreeGrafter"/>
</dbReference>
<dbReference type="InterPro" id="IPR018494">
    <property type="entry name" value="Oxysterol-bd_CS"/>
</dbReference>
<dbReference type="Gene3D" id="2.40.160.120">
    <property type="match status" value="1"/>
</dbReference>
<sequence length="365" mass="42435">MTGHDDGKENIDNTEVFDEKPRRIILGLISQIRKGTELHRISLPAFIFEPRSMLERITDFMSHPDLILRASKQENNVQRFISVVRYYLSGWYVKPKGVKKSYNPILGEFFRARWKFLDNTNALYIAEQVSHHPPVSAYYYASPENNILIYGTLRPKSKFTGNSAGTMMHGETKFHFTNRPGEVYRITMPNFYARGILFGKVVMELGDKTSIICEKTGLMYEMQFQTKGYFTGTYNSIHGKIIRISTGEALFEITGKWSDIMYITNLKTGKKEILFNALESSICPKIVEPEDKQHEKESRRLWSKFTNALLVKNFDLASQEKFLVEEKQRKDIKLLEADWKPKYFTLNGTEYLFNHMHNPDAIFSL</sequence>
<dbReference type="AlphaFoldDB" id="A0A397UJZ7"/>
<name>A0A397UJZ7_9GLOM</name>
<dbReference type="Pfam" id="PF01237">
    <property type="entry name" value="Oxysterol_BP"/>
    <property type="match status" value="1"/>
</dbReference>
<reference evidence="3 4" key="1">
    <citation type="submission" date="2018-06" db="EMBL/GenBank/DDBJ databases">
        <title>Comparative genomics reveals the genomic features of Rhizophagus irregularis, R. cerebriforme, R. diaphanum and Gigaspora rosea, and their symbiotic lifestyle signature.</title>
        <authorList>
            <person name="Morin E."/>
            <person name="San Clemente H."/>
            <person name="Chen E.C.H."/>
            <person name="De La Providencia I."/>
            <person name="Hainaut M."/>
            <person name="Kuo A."/>
            <person name="Kohler A."/>
            <person name="Murat C."/>
            <person name="Tang N."/>
            <person name="Roy S."/>
            <person name="Loubradou J."/>
            <person name="Henrissat B."/>
            <person name="Grigoriev I.V."/>
            <person name="Corradi N."/>
            <person name="Roux C."/>
            <person name="Martin F.M."/>
        </authorList>
    </citation>
    <scope>NUCLEOTIDE SEQUENCE [LARGE SCALE GENOMIC DNA]</scope>
    <source>
        <strain evidence="3 4">DAOM 194757</strain>
    </source>
</reference>
<comment type="caution">
    <text evidence="3">The sequence shown here is derived from an EMBL/GenBank/DDBJ whole genome shotgun (WGS) entry which is preliminary data.</text>
</comment>
<dbReference type="GO" id="GO:0032934">
    <property type="term" value="F:sterol binding"/>
    <property type="evidence" value="ECO:0007669"/>
    <property type="project" value="TreeGrafter"/>
</dbReference>
<dbReference type="Proteomes" id="UP000266673">
    <property type="component" value="Unassembled WGS sequence"/>
</dbReference>
<dbReference type="Gene3D" id="1.10.287.2720">
    <property type="match status" value="1"/>
</dbReference>
<keyword evidence="4" id="KW-1185">Reference proteome</keyword>
<dbReference type="SUPFAM" id="SSF144000">
    <property type="entry name" value="Oxysterol-binding protein-like"/>
    <property type="match status" value="1"/>
</dbReference>
<proteinExistence type="inferred from homology"/>
<comment type="similarity">
    <text evidence="1 2">Belongs to the OSBP family.</text>
</comment>
<organism evidence="3 4">
    <name type="scientific">Gigaspora rosea</name>
    <dbReference type="NCBI Taxonomy" id="44941"/>
    <lineage>
        <taxon>Eukaryota</taxon>
        <taxon>Fungi</taxon>
        <taxon>Fungi incertae sedis</taxon>
        <taxon>Mucoromycota</taxon>
        <taxon>Glomeromycotina</taxon>
        <taxon>Glomeromycetes</taxon>
        <taxon>Diversisporales</taxon>
        <taxon>Gigasporaceae</taxon>
        <taxon>Gigaspora</taxon>
    </lineage>
</organism>
<dbReference type="Gene3D" id="3.30.70.3490">
    <property type="match status" value="1"/>
</dbReference>
<dbReference type="InterPro" id="IPR037239">
    <property type="entry name" value="OSBP_sf"/>
</dbReference>
<dbReference type="STRING" id="44941.A0A397UJZ7"/>
<gene>
    <name evidence="3" type="ORF">C2G38_2250763</name>
</gene>
<dbReference type="GO" id="GO:0032541">
    <property type="term" value="C:cortical endoplasmic reticulum"/>
    <property type="evidence" value="ECO:0007669"/>
    <property type="project" value="TreeGrafter"/>
</dbReference>
<evidence type="ECO:0000313" key="4">
    <source>
        <dbReference type="Proteomes" id="UP000266673"/>
    </source>
</evidence>
<protein>
    <recommendedName>
        <fullName evidence="5">Oxysterol-binding protein</fullName>
    </recommendedName>
</protein>
<accession>A0A397UJZ7</accession>
<dbReference type="InterPro" id="IPR000648">
    <property type="entry name" value="Oxysterol-bd"/>
</dbReference>